<dbReference type="InterPro" id="IPR002347">
    <property type="entry name" value="SDR_fam"/>
</dbReference>
<dbReference type="Pfam" id="PF13561">
    <property type="entry name" value="adh_short_C2"/>
    <property type="match status" value="1"/>
</dbReference>
<keyword evidence="5" id="KW-1185">Reference proteome</keyword>
<comment type="caution">
    <text evidence="4">The sequence shown here is derived from an EMBL/GenBank/DDBJ whole genome shotgun (WGS) entry which is preliminary data.</text>
</comment>
<evidence type="ECO:0000313" key="4">
    <source>
        <dbReference type="EMBL" id="KAK6795218.1"/>
    </source>
</evidence>
<evidence type="ECO:0000256" key="3">
    <source>
        <dbReference type="SAM" id="SignalP"/>
    </source>
</evidence>
<dbReference type="PROSITE" id="PS00061">
    <property type="entry name" value="ADH_SHORT"/>
    <property type="match status" value="1"/>
</dbReference>
<dbReference type="SUPFAM" id="SSF51735">
    <property type="entry name" value="NAD(P)-binding Rossmann-fold domains"/>
    <property type="match status" value="1"/>
</dbReference>
<dbReference type="PRINTS" id="PR00081">
    <property type="entry name" value="GDHRDH"/>
</dbReference>
<reference evidence="4 5" key="1">
    <citation type="submission" date="2024-02" db="EMBL/GenBank/DDBJ databases">
        <title>de novo genome assembly of Solanum bulbocastanum strain 11H21.</title>
        <authorList>
            <person name="Hosaka A.J."/>
        </authorList>
    </citation>
    <scope>NUCLEOTIDE SEQUENCE [LARGE SCALE GENOMIC DNA]</scope>
    <source>
        <tissue evidence="4">Young leaves</tissue>
    </source>
</reference>
<keyword evidence="2" id="KW-0520">NAD</keyword>
<evidence type="ECO:0000256" key="2">
    <source>
        <dbReference type="ARBA" id="ARBA00023027"/>
    </source>
</evidence>
<evidence type="ECO:0000256" key="1">
    <source>
        <dbReference type="ARBA" id="ARBA00006484"/>
    </source>
</evidence>
<sequence>MLAFYLIIIIRYAHVFVFPLPTNSLLNINTQVPKCVLPSKCVQKSRKKMENPIPPSFSPKLNSKIAIITGGASGIGEATARLFAQHGAQVVIADIQEEKGRSVAESIGSTHCAFIKCDVTDEQQVQSLVQSTVGIHGRVDIMFSNAGIASHNEHAQDILGFNLDALDNLFAVNVRGSVACVKHAAKAMVEGGVKGKIICTASGAATMGITSQIDYAMSKHAVLGLVRSASKGLGAYGIRVNCVSPAAVATPLLEKWMKMGVEELEKLFESFNCLKIGALRASHVADAVLFLASDDSQFITGHNLVVDGGYHPPPM</sequence>
<dbReference type="Proteomes" id="UP001371456">
    <property type="component" value="Unassembled WGS sequence"/>
</dbReference>
<evidence type="ECO:0000313" key="5">
    <source>
        <dbReference type="Proteomes" id="UP001371456"/>
    </source>
</evidence>
<protein>
    <submittedName>
        <fullName evidence="4">Uncharacterized protein</fullName>
    </submittedName>
</protein>
<dbReference type="PANTHER" id="PTHR42820:SF20">
    <property type="entry name" value="SHORT-CHAIN DEHYDROGENASE REDUCTASE 3B-LIKE"/>
    <property type="match status" value="1"/>
</dbReference>
<feature type="signal peptide" evidence="3">
    <location>
        <begin position="1"/>
        <end position="15"/>
    </location>
</feature>
<dbReference type="AlphaFoldDB" id="A0AAN8U268"/>
<accession>A0AAN8U268</accession>
<feature type="chain" id="PRO_5042857361" evidence="3">
    <location>
        <begin position="16"/>
        <end position="315"/>
    </location>
</feature>
<dbReference type="EMBL" id="JBANQN010000003">
    <property type="protein sequence ID" value="KAK6795218.1"/>
    <property type="molecule type" value="Genomic_DNA"/>
</dbReference>
<dbReference type="Gene3D" id="3.40.50.720">
    <property type="entry name" value="NAD(P)-binding Rossmann-like Domain"/>
    <property type="match status" value="1"/>
</dbReference>
<dbReference type="InterPro" id="IPR020904">
    <property type="entry name" value="Sc_DH/Rdtase_CS"/>
</dbReference>
<dbReference type="GO" id="GO:0016616">
    <property type="term" value="F:oxidoreductase activity, acting on the CH-OH group of donors, NAD or NADP as acceptor"/>
    <property type="evidence" value="ECO:0007669"/>
    <property type="project" value="UniProtKB-ARBA"/>
</dbReference>
<dbReference type="FunFam" id="3.40.50.720:FF:000084">
    <property type="entry name" value="Short-chain dehydrogenase reductase"/>
    <property type="match status" value="1"/>
</dbReference>
<organism evidence="4 5">
    <name type="scientific">Solanum bulbocastanum</name>
    <name type="common">Wild potato</name>
    <dbReference type="NCBI Taxonomy" id="147425"/>
    <lineage>
        <taxon>Eukaryota</taxon>
        <taxon>Viridiplantae</taxon>
        <taxon>Streptophyta</taxon>
        <taxon>Embryophyta</taxon>
        <taxon>Tracheophyta</taxon>
        <taxon>Spermatophyta</taxon>
        <taxon>Magnoliopsida</taxon>
        <taxon>eudicotyledons</taxon>
        <taxon>Gunneridae</taxon>
        <taxon>Pentapetalae</taxon>
        <taxon>asterids</taxon>
        <taxon>lamiids</taxon>
        <taxon>Solanales</taxon>
        <taxon>Solanaceae</taxon>
        <taxon>Solanoideae</taxon>
        <taxon>Solaneae</taxon>
        <taxon>Solanum</taxon>
    </lineage>
</organism>
<gene>
    <name evidence="4" type="ORF">RDI58_008671</name>
</gene>
<keyword evidence="3" id="KW-0732">Signal</keyword>
<dbReference type="InterPro" id="IPR036291">
    <property type="entry name" value="NAD(P)-bd_dom_sf"/>
</dbReference>
<dbReference type="PANTHER" id="PTHR42820">
    <property type="entry name" value="SHORT-CHAIN DEHYDROGENASE REDUCTASE"/>
    <property type="match status" value="1"/>
</dbReference>
<comment type="similarity">
    <text evidence="1">Belongs to the short-chain dehydrogenases/reductases (SDR) family.</text>
</comment>
<name>A0AAN8U268_SOLBU</name>
<proteinExistence type="inferred from homology"/>